<dbReference type="AlphaFoldDB" id="A0AA35L3I3"/>
<keyword evidence="2" id="KW-1185">Reference proteome</keyword>
<sequence>MALSSERGVYKVELKAELLNIFISSSQASQSLQNVQTPYGSRVVLSLPNMWTHYLVTKQLFLIQQIVAECPTHKTLYTNGVCTGWGLLATPANPTPVAKMDLRLQMSLVSGILLQGTSKDSKAR</sequence>
<protein>
    <submittedName>
        <fullName evidence="1">Uncharacterized protein</fullName>
    </submittedName>
</protein>
<dbReference type="Proteomes" id="UP001178461">
    <property type="component" value="Chromosome 12"/>
</dbReference>
<gene>
    <name evidence="1" type="ORF">PODLI_1B025080</name>
</gene>
<dbReference type="EMBL" id="OX395137">
    <property type="protein sequence ID" value="CAI5788503.1"/>
    <property type="molecule type" value="Genomic_DNA"/>
</dbReference>
<accession>A0AA35L3I3</accession>
<reference evidence="1" key="1">
    <citation type="submission" date="2022-12" db="EMBL/GenBank/DDBJ databases">
        <authorList>
            <person name="Alioto T."/>
            <person name="Alioto T."/>
            <person name="Gomez Garrido J."/>
        </authorList>
    </citation>
    <scope>NUCLEOTIDE SEQUENCE</scope>
</reference>
<name>A0AA35L3I3_9SAUR</name>
<organism evidence="1 2">
    <name type="scientific">Podarcis lilfordi</name>
    <name type="common">Lilford's wall lizard</name>
    <dbReference type="NCBI Taxonomy" id="74358"/>
    <lineage>
        <taxon>Eukaryota</taxon>
        <taxon>Metazoa</taxon>
        <taxon>Chordata</taxon>
        <taxon>Craniata</taxon>
        <taxon>Vertebrata</taxon>
        <taxon>Euteleostomi</taxon>
        <taxon>Lepidosauria</taxon>
        <taxon>Squamata</taxon>
        <taxon>Bifurcata</taxon>
        <taxon>Unidentata</taxon>
        <taxon>Episquamata</taxon>
        <taxon>Laterata</taxon>
        <taxon>Lacertibaenia</taxon>
        <taxon>Lacertidae</taxon>
        <taxon>Podarcis</taxon>
    </lineage>
</organism>
<evidence type="ECO:0000313" key="1">
    <source>
        <dbReference type="EMBL" id="CAI5788503.1"/>
    </source>
</evidence>
<proteinExistence type="predicted"/>
<evidence type="ECO:0000313" key="2">
    <source>
        <dbReference type="Proteomes" id="UP001178461"/>
    </source>
</evidence>